<evidence type="ECO:0000259" key="3">
    <source>
        <dbReference type="PROSITE" id="PS50941"/>
    </source>
</evidence>
<feature type="domain" description="Chitin-binding type-1" evidence="3">
    <location>
        <begin position="354"/>
        <end position="412"/>
    </location>
</feature>
<feature type="disulfide bond" evidence="2">
    <location>
        <begin position="542"/>
        <end position="556"/>
    </location>
</feature>
<sequence length="815" mass="87729">MHMYNSRDNGGSGDTNNKKVSCFGFVMTYNEATGVFSVTPQDQEASKQVLGNLPRNYANWKVARAEYVSPLEHSQAKGRSLASIVEAPCTVKWSNSYQIKPAEEGGRCLYFVAASSGDIFVVFSVIPRDKSTWYHLQISFQGVALYKGMKLVKYEGAKSARSLGDSKLLFQPYFICLEEDHEKQRTYIKYGIGSDTSEKGLVYMVYNDAGPPLGIRFYSFGGGEKDVEIMDARIIEGGAQGEMECTGGTVLKDGKCVEDCHPECNGCIPMSSGSKLNTECRSCKHFSIHKRGGTIQCVAKCPVDMKAADDGVTCRCKDFVFHNDDGSSRCVSACGIAYALGSDGRTCTVKFRADARCGTNFPAPGASPGQCNPYSDGPCCSSGGWCGATEAHCTCNGCKDYRKWRADSRCGADFPAPGANPGQCDPKSDRPCCSTEGWCGASAAHCTCDGCKDFRPAKWRADSRCGADFSAPGANPSQCDPLSDRPCCSTEGWCGATAAHCTCDGCKDFRPVKWRADHRCGTRFPAPGANPGQCNPKSDWPCCSSGGWCGSTPTHCTCDDCRDYRLALWRDDGRCGTDFQASGANPGQCDPKSERPCCSTEGWCGASPAHCTCHGCKDYRLGTAKFRADGHCGTEFPAPGANPGQCNPVSDRPCCSKYGWCGATSAHCTCDDCMDYRLGPKVSYTALWRDDGRCGTDFPAPGANPGQCDPKSDRHCCSTEGWCGASPAHCTCDGCKDYRPAKFRADGRCGTEFPAPGANPGQCNPVSDRPCCSKYGWCGATSAHCTCDDCMDYRPGMALLSSHNVVLKRYRVMML</sequence>
<evidence type="ECO:0000256" key="2">
    <source>
        <dbReference type="PROSITE-ProRule" id="PRU00261"/>
    </source>
</evidence>
<keyword evidence="4" id="KW-1185">Reference proteome</keyword>
<dbReference type="PANTHER" id="PTHR46549:SF1">
    <property type="entry name" value="MACPF DOMAIN-CONTAINING PROTEIN"/>
    <property type="match status" value="1"/>
</dbReference>
<keyword evidence="2" id="KW-1015">Disulfide bond</keyword>
<organism evidence="4 5">
    <name type="scientific">Branchiostoma floridae</name>
    <name type="common">Florida lancelet</name>
    <name type="synonym">Amphioxus</name>
    <dbReference type="NCBI Taxonomy" id="7739"/>
    <lineage>
        <taxon>Eukaryota</taxon>
        <taxon>Metazoa</taxon>
        <taxon>Chordata</taxon>
        <taxon>Cephalochordata</taxon>
        <taxon>Leptocardii</taxon>
        <taxon>Amphioxiformes</taxon>
        <taxon>Branchiostomatidae</taxon>
        <taxon>Branchiostoma</taxon>
    </lineage>
</organism>
<reference evidence="4" key="1">
    <citation type="journal article" date="2020" name="Nat. Ecol. Evol.">
        <title>Deeply conserved synteny resolves early events in vertebrate evolution.</title>
        <authorList>
            <person name="Simakov O."/>
            <person name="Marletaz F."/>
            <person name="Yue J.X."/>
            <person name="O'Connell B."/>
            <person name="Jenkins J."/>
            <person name="Brandt A."/>
            <person name="Calef R."/>
            <person name="Tung C.H."/>
            <person name="Huang T.K."/>
            <person name="Schmutz J."/>
            <person name="Satoh N."/>
            <person name="Yu J.K."/>
            <person name="Putnam N.H."/>
            <person name="Green R.E."/>
            <person name="Rokhsar D.S."/>
        </authorList>
    </citation>
    <scope>NUCLEOTIDE SEQUENCE [LARGE SCALE GENOMIC DNA]</scope>
    <source>
        <strain evidence="4">S238N-H82</strain>
    </source>
</reference>
<feature type="domain" description="Chitin-binding type-1" evidence="3">
    <location>
        <begin position="517"/>
        <end position="577"/>
    </location>
</feature>
<dbReference type="PANTHER" id="PTHR46549">
    <property type="entry name" value="MACPF DOMAIN-CONTAINING PROTEIN"/>
    <property type="match status" value="1"/>
</dbReference>
<dbReference type="AlphaFoldDB" id="A0A9J7LQR3"/>
<feature type="domain" description="Chitin-binding type-1" evidence="3">
    <location>
        <begin position="691"/>
        <end position="751"/>
    </location>
</feature>
<feature type="disulfide bond" evidence="2">
    <location>
        <begin position="716"/>
        <end position="730"/>
    </location>
</feature>
<dbReference type="GeneID" id="118423291"/>
<comment type="caution">
    <text evidence="2">Lacks conserved residue(s) required for the propagation of feature annotation.</text>
</comment>
<dbReference type="RefSeq" id="XP_035687283.1">
    <property type="nucleotide sequence ID" value="XM_035831390.1"/>
</dbReference>
<dbReference type="Gene3D" id="3.30.60.10">
    <property type="entry name" value="Endochitinase-like"/>
    <property type="match status" value="6"/>
</dbReference>
<proteinExistence type="predicted"/>
<keyword evidence="1 2" id="KW-0147">Chitin-binding</keyword>
<dbReference type="OrthoDB" id="10001926at2759"/>
<dbReference type="InterPro" id="IPR001002">
    <property type="entry name" value="Chitin-bd_1"/>
</dbReference>
<feature type="disulfide bond" evidence="2">
    <location>
        <begin position="379"/>
        <end position="393"/>
    </location>
</feature>
<name>A0A9J7LQR3_BRAFL</name>
<dbReference type="PROSITE" id="PS50941">
    <property type="entry name" value="CHIT_BIND_I_2"/>
    <property type="match status" value="3"/>
</dbReference>
<evidence type="ECO:0000313" key="4">
    <source>
        <dbReference type="Proteomes" id="UP000001554"/>
    </source>
</evidence>
<accession>A0A9J7LQR3</accession>
<dbReference type="SUPFAM" id="SSF57016">
    <property type="entry name" value="Plant lectins/antimicrobial peptides"/>
    <property type="match status" value="2"/>
</dbReference>
<protein>
    <submittedName>
        <fullName evidence="5">Cell death abnormality protein 1-like isoform X1</fullName>
    </submittedName>
</protein>
<gene>
    <name evidence="5" type="primary">LOC118423291</name>
</gene>
<evidence type="ECO:0000256" key="1">
    <source>
        <dbReference type="ARBA" id="ARBA00022669"/>
    </source>
</evidence>
<dbReference type="SMART" id="SM00270">
    <property type="entry name" value="ChtBD1"/>
    <property type="match status" value="8"/>
</dbReference>
<dbReference type="InterPro" id="IPR036861">
    <property type="entry name" value="Endochitinase-like_sf"/>
</dbReference>
<evidence type="ECO:0000313" key="5">
    <source>
        <dbReference type="RefSeq" id="XP_035687283.1"/>
    </source>
</evidence>
<reference evidence="5" key="2">
    <citation type="submission" date="2025-08" db="UniProtKB">
        <authorList>
            <consortium name="RefSeq"/>
        </authorList>
    </citation>
    <scope>IDENTIFICATION</scope>
    <source>
        <strain evidence="5">S238N-H82</strain>
        <tissue evidence="5">Testes</tissue>
    </source>
</reference>
<dbReference type="Proteomes" id="UP000001554">
    <property type="component" value="Chromosome 9"/>
</dbReference>
<dbReference type="GO" id="GO:0008061">
    <property type="term" value="F:chitin binding"/>
    <property type="evidence" value="ECO:0007669"/>
    <property type="project" value="UniProtKB-UniRule"/>
</dbReference>
<dbReference type="KEGG" id="bfo:118423291"/>